<protein>
    <submittedName>
        <fullName evidence="1">Uncharacterized protein</fullName>
    </submittedName>
</protein>
<reference evidence="2" key="1">
    <citation type="journal article" date="2023" name="G3 (Bethesda)">
        <title>Genome assembly and association tests identify interacting loci associated with vigor, precocity, and sex in interspecific pistachio rootstocks.</title>
        <authorList>
            <person name="Palmer W."/>
            <person name="Jacygrad E."/>
            <person name="Sagayaradj S."/>
            <person name="Cavanaugh K."/>
            <person name="Han R."/>
            <person name="Bertier L."/>
            <person name="Beede B."/>
            <person name="Kafkas S."/>
            <person name="Golino D."/>
            <person name="Preece J."/>
            <person name="Michelmore R."/>
        </authorList>
    </citation>
    <scope>NUCLEOTIDE SEQUENCE [LARGE SCALE GENOMIC DNA]</scope>
</reference>
<sequence>MAMQTGVSFSKILILAGAGYTGTVLVNNGKLSDLLGKLQELVKGLESSGEHDGDSDHTSDAVAQLRRMAMEMRQIASSRPITVLNGTSGGIV</sequence>
<name>A0ACC0YKK6_9ROSI</name>
<keyword evidence="2" id="KW-1185">Reference proteome</keyword>
<comment type="caution">
    <text evidence="1">The sequence shown here is derived from an EMBL/GenBank/DDBJ whole genome shotgun (WGS) entry which is preliminary data.</text>
</comment>
<dbReference type="Proteomes" id="UP001163603">
    <property type="component" value="Chromosome 6"/>
</dbReference>
<proteinExistence type="predicted"/>
<dbReference type="EMBL" id="CM047741">
    <property type="protein sequence ID" value="KAJ0037951.1"/>
    <property type="molecule type" value="Genomic_DNA"/>
</dbReference>
<evidence type="ECO:0000313" key="2">
    <source>
        <dbReference type="Proteomes" id="UP001163603"/>
    </source>
</evidence>
<organism evidence="1 2">
    <name type="scientific">Pistacia integerrima</name>
    <dbReference type="NCBI Taxonomy" id="434235"/>
    <lineage>
        <taxon>Eukaryota</taxon>
        <taxon>Viridiplantae</taxon>
        <taxon>Streptophyta</taxon>
        <taxon>Embryophyta</taxon>
        <taxon>Tracheophyta</taxon>
        <taxon>Spermatophyta</taxon>
        <taxon>Magnoliopsida</taxon>
        <taxon>eudicotyledons</taxon>
        <taxon>Gunneridae</taxon>
        <taxon>Pentapetalae</taxon>
        <taxon>rosids</taxon>
        <taxon>malvids</taxon>
        <taxon>Sapindales</taxon>
        <taxon>Anacardiaceae</taxon>
        <taxon>Pistacia</taxon>
    </lineage>
</organism>
<evidence type="ECO:0000313" key="1">
    <source>
        <dbReference type="EMBL" id="KAJ0037951.1"/>
    </source>
</evidence>
<gene>
    <name evidence="1" type="ORF">Pint_22674</name>
</gene>
<accession>A0ACC0YKK6</accession>